<proteinExistence type="predicted"/>
<name>M2ZM99_PSEFD</name>
<organism evidence="2 3">
    <name type="scientific">Pseudocercospora fijiensis (strain CIRAD86)</name>
    <name type="common">Black leaf streak disease fungus</name>
    <name type="synonym">Mycosphaerella fijiensis</name>
    <dbReference type="NCBI Taxonomy" id="383855"/>
    <lineage>
        <taxon>Eukaryota</taxon>
        <taxon>Fungi</taxon>
        <taxon>Dikarya</taxon>
        <taxon>Ascomycota</taxon>
        <taxon>Pezizomycotina</taxon>
        <taxon>Dothideomycetes</taxon>
        <taxon>Dothideomycetidae</taxon>
        <taxon>Mycosphaerellales</taxon>
        <taxon>Mycosphaerellaceae</taxon>
        <taxon>Pseudocercospora</taxon>
    </lineage>
</organism>
<gene>
    <name evidence="2" type="ORF">MYCFIDRAFT_204493</name>
</gene>
<keyword evidence="3" id="KW-1185">Reference proteome</keyword>
<dbReference type="RefSeq" id="XP_007929221.1">
    <property type="nucleotide sequence ID" value="XM_007931030.1"/>
</dbReference>
<sequence length="114" mass="12438">MPHAWTQSMDQRLMIAIFEAQSKSPAIIVGKWVELFGRTEDTPTANGVKFRIRRIMASLRASHRHGHTSTAAARAGARVSNKAPKSQMAEIVAKDIEELDRGSLTPESLGGVLS</sequence>
<protein>
    <submittedName>
        <fullName evidence="2">Uncharacterized protein</fullName>
    </submittedName>
</protein>
<dbReference type="EMBL" id="KB446561">
    <property type="protein sequence ID" value="EME80194.1"/>
    <property type="molecule type" value="Genomic_DNA"/>
</dbReference>
<dbReference type="OrthoDB" id="3647775at2759"/>
<feature type="region of interest" description="Disordered" evidence="1">
    <location>
        <begin position="61"/>
        <end position="87"/>
    </location>
</feature>
<evidence type="ECO:0000256" key="1">
    <source>
        <dbReference type="SAM" id="MobiDB-lite"/>
    </source>
</evidence>
<evidence type="ECO:0000313" key="2">
    <source>
        <dbReference type="EMBL" id="EME80194.1"/>
    </source>
</evidence>
<dbReference type="HOGENOM" id="CLU_2122131_0_0_1"/>
<dbReference type="GeneID" id="19336285"/>
<evidence type="ECO:0000313" key="3">
    <source>
        <dbReference type="Proteomes" id="UP000016932"/>
    </source>
</evidence>
<reference evidence="2 3" key="1">
    <citation type="journal article" date="2012" name="PLoS Pathog.">
        <title>Diverse lifestyles and strategies of plant pathogenesis encoded in the genomes of eighteen Dothideomycetes fungi.</title>
        <authorList>
            <person name="Ohm R.A."/>
            <person name="Feau N."/>
            <person name="Henrissat B."/>
            <person name="Schoch C.L."/>
            <person name="Horwitz B.A."/>
            <person name="Barry K.W."/>
            <person name="Condon B.J."/>
            <person name="Copeland A.C."/>
            <person name="Dhillon B."/>
            <person name="Glaser F."/>
            <person name="Hesse C.N."/>
            <person name="Kosti I."/>
            <person name="LaButti K."/>
            <person name="Lindquist E.A."/>
            <person name="Lucas S."/>
            <person name="Salamov A.A."/>
            <person name="Bradshaw R.E."/>
            <person name="Ciuffetti L."/>
            <person name="Hamelin R.C."/>
            <person name="Kema G.H.J."/>
            <person name="Lawrence C."/>
            <person name="Scott J.A."/>
            <person name="Spatafora J.W."/>
            <person name="Turgeon B.G."/>
            <person name="de Wit P.J.G.M."/>
            <person name="Zhong S."/>
            <person name="Goodwin S.B."/>
            <person name="Grigoriev I.V."/>
        </authorList>
    </citation>
    <scope>NUCLEOTIDE SEQUENCE [LARGE SCALE GENOMIC DNA]</scope>
    <source>
        <strain evidence="2 3">CIRAD86</strain>
    </source>
</reference>
<dbReference type="VEuPathDB" id="FungiDB:MYCFIDRAFT_204493"/>
<accession>M2ZM99</accession>
<dbReference type="AlphaFoldDB" id="M2ZM99"/>
<dbReference type="KEGG" id="pfj:MYCFIDRAFT_204493"/>
<dbReference type="Proteomes" id="UP000016932">
    <property type="component" value="Unassembled WGS sequence"/>
</dbReference>